<proteinExistence type="predicted"/>
<keyword evidence="4" id="KW-1185">Reference proteome</keyword>
<dbReference type="InterPro" id="IPR025338">
    <property type="entry name" value="DUF4244"/>
</dbReference>
<evidence type="ECO:0000313" key="4">
    <source>
        <dbReference type="Proteomes" id="UP000247696"/>
    </source>
</evidence>
<dbReference type="Pfam" id="PF14029">
    <property type="entry name" value="DUF4244"/>
    <property type="match status" value="1"/>
</dbReference>
<accession>A0A2Z3YV15</accession>
<evidence type="ECO:0008006" key="5">
    <source>
        <dbReference type="Google" id="ProtNLM"/>
    </source>
</evidence>
<reference evidence="4" key="1">
    <citation type="submission" date="2017-11" db="EMBL/GenBank/DDBJ databases">
        <title>Otitis media/interna in a cat caused by the recently described species Corynebacterium provencense.</title>
        <authorList>
            <person name="Kittl S."/>
            <person name="Brodard I."/>
            <person name="Rychener L."/>
            <person name="Jores J."/>
            <person name="Roosje P."/>
            <person name="Gobeli Brawand S."/>
        </authorList>
    </citation>
    <scope>NUCLEOTIDE SEQUENCE [LARGE SCALE GENOMIC DNA]</scope>
    <source>
        <strain evidence="4">17KM38</strain>
    </source>
</reference>
<dbReference type="KEGG" id="cpre:Csp1_04730"/>
<feature type="transmembrane region" description="Helical" evidence="2">
    <location>
        <begin position="134"/>
        <end position="152"/>
    </location>
</feature>
<dbReference type="Proteomes" id="UP000247696">
    <property type="component" value="Chromosome"/>
</dbReference>
<keyword evidence="2" id="KW-1133">Transmembrane helix</keyword>
<feature type="compositionally biased region" description="Polar residues" evidence="1">
    <location>
        <begin position="28"/>
        <end position="41"/>
    </location>
</feature>
<evidence type="ECO:0000256" key="1">
    <source>
        <dbReference type="SAM" id="MobiDB-lite"/>
    </source>
</evidence>
<organism evidence="3 4">
    <name type="scientific">Corynebacterium provencense</name>
    <dbReference type="NCBI Taxonomy" id="1737425"/>
    <lineage>
        <taxon>Bacteria</taxon>
        <taxon>Bacillati</taxon>
        <taxon>Actinomycetota</taxon>
        <taxon>Actinomycetes</taxon>
        <taxon>Mycobacteriales</taxon>
        <taxon>Corynebacteriaceae</taxon>
        <taxon>Corynebacterium</taxon>
    </lineage>
</organism>
<dbReference type="EMBL" id="CP024988">
    <property type="protein sequence ID" value="AWT25293.1"/>
    <property type="molecule type" value="Genomic_DNA"/>
</dbReference>
<evidence type="ECO:0000256" key="2">
    <source>
        <dbReference type="SAM" id="Phobius"/>
    </source>
</evidence>
<keyword evidence="2" id="KW-0472">Membrane</keyword>
<gene>
    <name evidence="3" type="ORF">Csp1_04730</name>
</gene>
<dbReference type="STRING" id="1737425.GCA_900049755_02155"/>
<keyword evidence="2" id="KW-0812">Transmembrane</keyword>
<dbReference type="AlphaFoldDB" id="A0A2Z3YV15"/>
<protein>
    <recommendedName>
        <fullName evidence="5">DUF4244 domain-containing protein</fullName>
    </recommendedName>
</protein>
<feature type="region of interest" description="Disordered" evidence="1">
    <location>
        <begin position="1"/>
        <end position="54"/>
    </location>
</feature>
<sequence length="172" mass="18387">MSCRPRVIPPPQVRGRSADATLPGDIQPTRTRYAQQKTQKTNTEDKHSQKGDMTMSEKTAELAEVTGNSPGMPEAHERERGILQERVQDRRGGTTVDAAVGTMESQGEVAGRTGLIDRLLALSGDDRGMSTIEYALGCVAAAALGALLYVVVTSDSVEAALTGIFERALDTK</sequence>
<evidence type="ECO:0000313" key="3">
    <source>
        <dbReference type="EMBL" id="AWT25293.1"/>
    </source>
</evidence>
<name>A0A2Z3YV15_9CORY</name>